<keyword evidence="3" id="KW-1185">Reference proteome</keyword>
<reference evidence="2 3" key="1">
    <citation type="journal article" date="2019" name="Commun. Biol.">
        <title>The bagworm genome reveals a unique fibroin gene that provides high tensile strength.</title>
        <authorList>
            <person name="Kono N."/>
            <person name="Nakamura H."/>
            <person name="Ohtoshi R."/>
            <person name="Tomita M."/>
            <person name="Numata K."/>
            <person name="Arakawa K."/>
        </authorList>
    </citation>
    <scope>NUCLEOTIDE SEQUENCE [LARGE SCALE GENOMIC DNA]</scope>
</reference>
<feature type="compositionally biased region" description="Polar residues" evidence="1">
    <location>
        <begin position="1"/>
        <end position="19"/>
    </location>
</feature>
<sequence length="95" mass="10559">MLRMSSSICPSTNTRSNRSGVRFDPDGTELRRYIREIAVKLSPISCLIPLLLPLQSHLFSNPTPKHPNLRPGLSLARDVNLPSRNELESCGQHPG</sequence>
<evidence type="ECO:0000313" key="3">
    <source>
        <dbReference type="Proteomes" id="UP000299102"/>
    </source>
</evidence>
<organism evidence="2 3">
    <name type="scientific">Eumeta variegata</name>
    <name type="common">Bagworm moth</name>
    <name type="synonym">Eumeta japonica</name>
    <dbReference type="NCBI Taxonomy" id="151549"/>
    <lineage>
        <taxon>Eukaryota</taxon>
        <taxon>Metazoa</taxon>
        <taxon>Ecdysozoa</taxon>
        <taxon>Arthropoda</taxon>
        <taxon>Hexapoda</taxon>
        <taxon>Insecta</taxon>
        <taxon>Pterygota</taxon>
        <taxon>Neoptera</taxon>
        <taxon>Endopterygota</taxon>
        <taxon>Lepidoptera</taxon>
        <taxon>Glossata</taxon>
        <taxon>Ditrysia</taxon>
        <taxon>Tineoidea</taxon>
        <taxon>Psychidae</taxon>
        <taxon>Oiketicinae</taxon>
        <taxon>Eumeta</taxon>
    </lineage>
</organism>
<comment type="caution">
    <text evidence="2">The sequence shown here is derived from an EMBL/GenBank/DDBJ whole genome shotgun (WGS) entry which is preliminary data.</text>
</comment>
<evidence type="ECO:0000313" key="2">
    <source>
        <dbReference type="EMBL" id="GBP72509.1"/>
    </source>
</evidence>
<gene>
    <name evidence="2" type="ORF">EVAR_47087_1</name>
</gene>
<accession>A0A4C1YCY7</accession>
<dbReference type="EMBL" id="BGZK01001148">
    <property type="protein sequence ID" value="GBP72509.1"/>
    <property type="molecule type" value="Genomic_DNA"/>
</dbReference>
<dbReference type="Proteomes" id="UP000299102">
    <property type="component" value="Unassembled WGS sequence"/>
</dbReference>
<feature type="region of interest" description="Disordered" evidence="1">
    <location>
        <begin position="1"/>
        <end position="25"/>
    </location>
</feature>
<name>A0A4C1YCY7_EUMVA</name>
<dbReference type="AlphaFoldDB" id="A0A4C1YCY7"/>
<protein>
    <submittedName>
        <fullName evidence="2">Uncharacterized protein</fullName>
    </submittedName>
</protein>
<evidence type="ECO:0000256" key="1">
    <source>
        <dbReference type="SAM" id="MobiDB-lite"/>
    </source>
</evidence>
<proteinExistence type="predicted"/>